<dbReference type="PROSITE" id="PS50850">
    <property type="entry name" value="MFS"/>
    <property type="match status" value="1"/>
</dbReference>
<sequence length="337" mass="34379">MLIALIAILTVANVIAAVAPNFAIAMAARVLVGFVIGAYWSITAGIGARLVGTAHARRATTIIFSAVPLGSVLGVPLGTLLGDAAGWRVPFLAAAALTAATLIAATIVLPPLAPHGALGLRHLAGLVRRRGVQTGLLSTSLIVLAHFGTYSYVRPFLEDEALLNPTVVGALLLVYGAAGIAGNTIAGRFAPTRPEAALAVAAAAIAASLTTATILAPNHAIVVITISIWGAAYGAIPAATSSWFSKALPDHSEPAAIYFTASFQATISLGALLGGALLDHSSLTTLYLAGALLAMIVAIYATHIARHPQQFRPIPASLVAAVDLKGSHDMQPREDNP</sequence>
<dbReference type="InterPro" id="IPR020846">
    <property type="entry name" value="MFS_dom"/>
</dbReference>
<evidence type="ECO:0000313" key="8">
    <source>
        <dbReference type="EMBL" id="MFC6355728.1"/>
    </source>
</evidence>
<evidence type="ECO:0000256" key="5">
    <source>
        <dbReference type="ARBA" id="ARBA00023136"/>
    </source>
</evidence>
<dbReference type="InterPro" id="IPR036259">
    <property type="entry name" value="MFS_trans_sf"/>
</dbReference>
<dbReference type="InterPro" id="IPR050189">
    <property type="entry name" value="MFS_Efflux_Transporters"/>
</dbReference>
<dbReference type="Pfam" id="PF07690">
    <property type="entry name" value="MFS_1"/>
    <property type="match status" value="1"/>
</dbReference>
<feature type="transmembrane region" description="Helical" evidence="6">
    <location>
        <begin position="221"/>
        <end position="244"/>
    </location>
</feature>
<feature type="transmembrane region" description="Helical" evidence="6">
    <location>
        <begin position="134"/>
        <end position="153"/>
    </location>
</feature>
<dbReference type="EMBL" id="JBHSTP010000001">
    <property type="protein sequence ID" value="MFC6355728.1"/>
    <property type="molecule type" value="Genomic_DNA"/>
</dbReference>
<feature type="transmembrane region" description="Helical" evidence="6">
    <location>
        <begin position="256"/>
        <end position="278"/>
    </location>
</feature>
<organism evidence="8 9">
    <name type="scientific">Luethyella okanaganae</name>
    <dbReference type="NCBI Taxonomy" id="69372"/>
    <lineage>
        <taxon>Bacteria</taxon>
        <taxon>Bacillati</taxon>
        <taxon>Actinomycetota</taxon>
        <taxon>Actinomycetes</taxon>
        <taxon>Micrococcales</taxon>
        <taxon>Microbacteriaceae</taxon>
        <taxon>Luethyella</taxon>
    </lineage>
</organism>
<evidence type="ECO:0000256" key="6">
    <source>
        <dbReference type="SAM" id="Phobius"/>
    </source>
</evidence>
<keyword evidence="3 6" id="KW-0812">Transmembrane</keyword>
<keyword evidence="4 6" id="KW-1133">Transmembrane helix</keyword>
<feature type="transmembrane region" description="Helical" evidence="6">
    <location>
        <begin position="197"/>
        <end position="215"/>
    </location>
</feature>
<proteinExistence type="predicted"/>
<name>A0ABW1VD95_9MICO</name>
<gene>
    <name evidence="8" type="ORF">ACFQB0_06365</name>
</gene>
<keyword evidence="5 6" id="KW-0472">Membrane</keyword>
<dbReference type="Gene3D" id="1.20.1250.20">
    <property type="entry name" value="MFS general substrate transporter like domains"/>
    <property type="match status" value="1"/>
</dbReference>
<feature type="transmembrane region" description="Helical" evidence="6">
    <location>
        <begin position="284"/>
        <end position="302"/>
    </location>
</feature>
<evidence type="ECO:0000256" key="1">
    <source>
        <dbReference type="ARBA" id="ARBA00004651"/>
    </source>
</evidence>
<keyword evidence="9" id="KW-1185">Reference proteome</keyword>
<dbReference type="PANTHER" id="PTHR43124:SF3">
    <property type="entry name" value="CHLORAMPHENICOL EFFLUX PUMP RV0191"/>
    <property type="match status" value="1"/>
</dbReference>
<accession>A0ABW1VD95</accession>
<comment type="subcellular location">
    <subcellularLocation>
        <location evidence="1">Cell membrane</location>
        <topology evidence="1">Multi-pass membrane protein</topology>
    </subcellularLocation>
</comment>
<feature type="transmembrane region" description="Helical" evidence="6">
    <location>
        <begin position="59"/>
        <end position="79"/>
    </location>
</feature>
<dbReference type="PANTHER" id="PTHR43124">
    <property type="entry name" value="PURINE EFFLUX PUMP PBUE"/>
    <property type="match status" value="1"/>
</dbReference>
<feature type="transmembrane region" description="Helical" evidence="6">
    <location>
        <begin position="26"/>
        <end position="47"/>
    </location>
</feature>
<feature type="transmembrane region" description="Helical" evidence="6">
    <location>
        <begin position="91"/>
        <end position="113"/>
    </location>
</feature>
<dbReference type="SUPFAM" id="SSF103473">
    <property type="entry name" value="MFS general substrate transporter"/>
    <property type="match status" value="1"/>
</dbReference>
<evidence type="ECO:0000259" key="7">
    <source>
        <dbReference type="PROSITE" id="PS50850"/>
    </source>
</evidence>
<dbReference type="RefSeq" id="WP_386728937.1">
    <property type="nucleotide sequence ID" value="NZ_JBHSTP010000001.1"/>
</dbReference>
<feature type="domain" description="Major facilitator superfamily (MFS) profile" evidence="7">
    <location>
        <begin position="1"/>
        <end position="309"/>
    </location>
</feature>
<reference evidence="9" key="1">
    <citation type="journal article" date="2019" name="Int. J. Syst. Evol. Microbiol.">
        <title>The Global Catalogue of Microorganisms (GCM) 10K type strain sequencing project: providing services to taxonomists for standard genome sequencing and annotation.</title>
        <authorList>
            <consortium name="The Broad Institute Genomics Platform"/>
            <consortium name="The Broad Institute Genome Sequencing Center for Infectious Disease"/>
            <person name="Wu L."/>
            <person name="Ma J."/>
        </authorList>
    </citation>
    <scope>NUCLEOTIDE SEQUENCE [LARGE SCALE GENOMIC DNA]</scope>
    <source>
        <strain evidence="9">CCUG 43304</strain>
    </source>
</reference>
<feature type="transmembrane region" description="Helical" evidence="6">
    <location>
        <begin position="165"/>
        <end position="185"/>
    </location>
</feature>
<dbReference type="Proteomes" id="UP001596306">
    <property type="component" value="Unassembled WGS sequence"/>
</dbReference>
<dbReference type="InterPro" id="IPR011701">
    <property type="entry name" value="MFS"/>
</dbReference>
<keyword evidence="2" id="KW-1003">Cell membrane</keyword>
<comment type="caution">
    <text evidence="8">The sequence shown here is derived from an EMBL/GenBank/DDBJ whole genome shotgun (WGS) entry which is preliminary data.</text>
</comment>
<protein>
    <submittedName>
        <fullName evidence="8">MFS transporter</fullName>
    </submittedName>
</protein>
<dbReference type="CDD" id="cd17324">
    <property type="entry name" value="MFS_NepI_like"/>
    <property type="match status" value="1"/>
</dbReference>
<evidence type="ECO:0000313" key="9">
    <source>
        <dbReference type="Proteomes" id="UP001596306"/>
    </source>
</evidence>
<evidence type="ECO:0000256" key="3">
    <source>
        <dbReference type="ARBA" id="ARBA00022692"/>
    </source>
</evidence>
<evidence type="ECO:0000256" key="2">
    <source>
        <dbReference type="ARBA" id="ARBA00022475"/>
    </source>
</evidence>
<evidence type="ECO:0000256" key="4">
    <source>
        <dbReference type="ARBA" id="ARBA00022989"/>
    </source>
</evidence>